<accession>A0ABR2EMB4</accession>
<reference evidence="3 4" key="1">
    <citation type="journal article" date="2024" name="G3 (Bethesda)">
        <title>Genome assembly of Hibiscus sabdariffa L. provides insights into metabolisms of medicinal natural products.</title>
        <authorList>
            <person name="Kim T."/>
        </authorList>
    </citation>
    <scope>NUCLEOTIDE SEQUENCE [LARGE SCALE GENOMIC DNA]</scope>
    <source>
        <strain evidence="3">TK-2024</strain>
        <tissue evidence="3">Old leaves</tissue>
    </source>
</reference>
<feature type="region of interest" description="Disordered" evidence="1">
    <location>
        <begin position="548"/>
        <end position="672"/>
    </location>
</feature>
<name>A0ABR2EMB4_9ROSI</name>
<proteinExistence type="predicted"/>
<dbReference type="EMBL" id="JBBPBM010000012">
    <property type="protein sequence ID" value="KAK8563000.1"/>
    <property type="molecule type" value="Genomic_DNA"/>
</dbReference>
<gene>
    <name evidence="3" type="ORF">V6N12_011062</name>
</gene>
<dbReference type="InterPro" id="IPR044824">
    <property type="entry name" value="MAIN-like"/>
</dbReference>
<comment type="caution">
    <text evidence="3">The sequence shown here is derived from an EMBL/GenBank/DDBJ whole genome shotgun (WGS) entry which is preliminary data.</text>
</comment>
<feature type="compositionally biased region" description="Basic residues" evidence="1">
    <location>
        <begin position="559"/>
        <end position="572"/>
    </location>
</feature>
<dbReference type="InterPro" id="IPR019557">
    <property type="entry name" value="AminoTfrase-like_pln_mobile"/>
</dbReference>
<evidence type="ECO:0000259" key="2">
    <source>
        <dbReference type="Pfam" id="PF10536"/>
    </source>
</evidence>
<feature type="compositionally biased region" description="Polar residues" evidence="1">
    <location>
        <begin position="760"/>
        <end position="770"/>
    </location>
</feature>
<feature type="region of interest" description="Disordered" evidence="1">
    <location>
        <begin position="468"/>
        <end position="493"/>
    </location>
</feature>
<feature type="compositionally biased region" description="Basic and acidic residues" evidence="1">
    <location>
        <begin position="644"/>
        <end position="656"/>
    </location>
</feature>
<sequence>MEGPETSLVEVREELMVTPGCETLNPCSKTAHFLKPIFSSLETPLPKLPRQRLSSLEQSPFEPKDLPLSIGFHGWRCRASNWSIWVDKMRVLHESTWKKAGIFEAILNSTYQIKRNSDLVLGLAEKWCCETKSFVFSWGEASVTLEDVMILGGFSVLGPPVFAPLDSEESKEAEESLKSARIEIVRSKAKKACPRLWMQRFMDNGSEFEHEAFLAFWLSRYVFTNAYETIREHVFSIAVHLARGTRLALAPAVLASIYRDLCLLKDAIIASTKMGKEEVFKLTLWSPFQLVQVWAWERFAELRPQPNPIAKGEPRLVQWHDVSCKVENVRLALESASGSFEWRPYTMQIDNWKQPKFYRENEVCVWTTARLDKELESFVRCLKASELVGVDCMEQYLPHRVARQFGMDQDIPGCVPQSKNQTHEIAWLNYCESLTGVKLYIPSRLYKAGVTARYLKWWKDSVLESKGTAKGLKKSSKNPKGKKQGKSSSGCSGFHQKIESFHGKTEANDPSVSPNCAVKSSKTHGDCVIKTKKSKSVSQILEEKQVCNNESTSSASCRKNSKKSAKLLKGNKRGREESSSPDALLGSSKESAQTLNRKKTDDRDSASPDVPLGSSKESTPTLKRKKRDDGDSASTGLSKKHMKKSAEKYKVTRKDTPVSASSISASGRSKKPAWVMKDKEEANSIVASHVLPSASAKESPCTVERKNGRSSLDPIGLKCIFDGKEVEDSTEDYNPTIAEMMRSCKKHRNIGTKDSDDDGNPSSHSQGLSSTIADDEVVKYLEPLVMLAEKVIEDESVLRLGETFEGHYKDQREVKMVQEEVVMGGSGRTAEHEEGDNPEQPVHGMLSTNGVERECSCHAVNIPGLTLEARISRLEKLVEELKAMRSACK</sequence>
<organism evidence="3 4">
    <name type="scientific">Hibiscus sabdariffa</name>
    <name type="common">roselle</name>
    <dbReference type="NCBI Taxonomy" id="183260"/>
    <lineage>
        <taxon>Eukaryota</taxon>
        <taxon>Viridiplantae</taxon>
        <taxon>Streptophyta</taxon>
        <taxon>Embryophyta</taxon>
        <taxon>Tracheophyta</taxon>
        <taxon>Spermatophyta</taxon>
        <taxon>Magnoliopsida</taxon>
        <taxon>eudicotyledons</taxon>
        <taxon>Gunneridae</taxon>
        <taxon>Pentapetalae</taxon>
        <taxon>rosids</taxon>
        <taxon>malvids</taxon>
        <taxon>Malvales</taxon>
        <taxon>Malvaceae</taxon>
        <taxon>Malvoideae</taxon>
        <taxon>Hibiscus</taxon>
    </lineage>
</organism>
<evidence type="ECO:0000256" key="1">
    <source>
        <dbReference type="SAM" id="MobiDB-lite"/>
    </source>
</evidence>
<dbReference type="PANTHER" id="PTHR46033:SF67">
    <property type="entry name" value="AMINOTRANSFERASE-LIKE, PLANT MOBILE DOMAIN FAMILY PROTEIN"/>
    <property type="match status" value="1"/>
</dbReference>
<dbReference type="Proteomes" id="UP001472677">
    <property type="component" value="Unassembled WGS sequence"/>
</dbReference>
<feature type="region of interest" description="Disordered" evidence="1">
    <location>
        <begin position="748"/>
        <end position="770"/>
    </location>
</feature>
<dbReference type="PANTHER" id="PTHR46033">
    <property type="entry name" value="PROTEIN MAIN-LIKE 2"/>
    <property type="match status" value="1"/>
</dbReference>
<protein>
    <recommendedName>
        <fullName evidence="2">Aminotransferase-like plant mobile domain-containing protein</fullName>
    </recommendedName>
</protein>
<evidence type="ECO:0000313" key="4">
    <source>
        <dbReference type="Proteomes" id="UP001472677"/>
    </source>
</evidence>
<feature type="compositionally biased region" description="Polar residues" evidence="1">
    <location>
        <begin position="548"/>
        <end position="558"/>
    </location>
</feature>
<evidence type="ECO:0000313" key="3">
    <source>
        <dbReference type="EMBL" id="KAK8563000.1"/>
    </source>
</evidence>
<feature type="domain" description="Aminotransferase-like plant mobile" evidence="2">
    <location>
        <begin position="101"/>
        <end position="459"/>
    </location>
</feature>
<keyword evidence="4" id="KW-1185">Reference proteome</keyword>
<feature type="compositionally biased region" description="Basic residues" evidence="1">
    <location>
        <begin position="471"/>
        <end position="485"/>
    </location>
</feature>
<dbReference type="Pfam" id="PF10536">
    <property type="entry name" value="PMD"/>
    <property type="match status" value="1"/>
</dbReference>